<gene>
    <name evidence="3" type="primary">smpB</name>
    <name evidence="4" type="ORF">SAMN02982927_01953</name>
</gene>
<protein>
    <recommendedName>
        <fullName evidence="3">SsrA-binding protein</fullName>
    </recommendedName>
    <alternativeName>
        <fullName evidence="3">Small protein B</fullName>
    </alternativeName>
</protein>
<dbReference type="GO" id="GO:0070929">
    <property type="term" value="P:trans-translation"/>
    <property type="evidence" value="ECO:0007669"/>
    <property type="project" value="UniProtKB-UniRule"/>
</dbReference>
<dbReference type="CDD" id="cd09294">
    <property type="entry name" value="SmpB"/>
    <property type="match status" value="1"/>
</dbReference>
<evidence type="ECO:0000313" key="4">
    <source>
        <dbReference type="EMBL" id="SFG52617.1"/>
    </source>
</evidence>
<dbReference type="PROSITE" id="PS01317">
    <property type="entry name" value="SSRP"/>
    <property type="match status" value="1"/>
</dbReference>
<dbReference type="Pfam" id="PF01668">
    <property type="entry name" value="SmpB"/>
    <property type="match status" value="1"/>
</dbReference>
<dbReference type="EMBL" id="FOOY01000012">
    <property type="protein sequence ID" value="SFG52617.1"/>
    <property type="molecule type" value="Genomic_DNA"/>
</dbReference>
<accession>A0A1I2SNU3</accession>
<dbReference type="GO" id="GO:0070930">
    <property type="term" value="P:trans-translation-dependent protein tagging"/>
    <property type="evidence" value="ECO:0007669"/>
    <property type="project" value="TreeGrafter"/>
</dbReference>
<organism evidence="4 5">
    <name type="scientific">Sporolactobacillus nakayamae</name>
    <dbReference type="NCBI Taxonomy" id="269670"/>
    <lineage>
        <taxon>Bacteria</taxon>
        <taxon>Bacillati</taxon>
        <taxon>Bacillota</taxon>
        <taxon>Bacilli</taxon>
        <taxon>Bacillales</taxon>
        <taxon>Sporolactobacillaceae</taxon>
        <taxon>Sporolactobacillus</taxon>
    </lineage>
</organism>
<comment type="similarity">
    <text evidence="3">Belongs to the SmpB family.</text>
</comment>
<name>A0A1I2SNU3_9BACL</name>
<dbReference type="STRING" id="269670.SAMN02982927_01953"/>
<keyword evidence="1 3" id="KW-0963">Cytoplasm</keyword>
<dbReference type="GO" id="GO:0005829">
    <property type="term" value="C:cytosol"/>
    <property type="evidence" value="ECO:0007669"/>
    <property type="project" value="TreeGrafter"/>
</dbReference>
<evidence type="ECO:0000256" key="1">
    <source>
        <dbReference type="ARBA" id="ARBA00022490"/>
    </source>
</evidence>
<evidence type="ECO:0000256" key="3">
    <source>
        <dbReference type="HAMAP-Rule" id="MF_00023"/>
    </source>
</evidence>
<dbReference type="Gene3D" id="2.40.280.10">
    <property type="match status" value="1"/>
</dbReference>
<keyword evidence="5" id="KW-1185">Reference proteome</keyword>
<dbReference type="InterPro" id="IPR000037">
    <property type="entry name" value="SsrA-bd_prot"/>
</dbReference>
<dbReference type="Proteomes" id="UP000198752">
    <property type="component" value="Unassembled WGS sequence"/>
</dbReference>
<dbReference type="NCBIfam" id="NF003843">
    <property type="entry name" value="PRK05422.1"/>
    <property type="match status" value="1"/>
</dbReference>
<dbReference type="InterPro" id="IPR023620">
    <property type="entry name" value="SmpB"/>
</dbReference>
<comment type="subcellular location">
    <subcellularLocation>
        <location evidence="3">Cytoplasm</location>
    </subcellularLocation>
    <text evidence="3">The tmRNA-SmpB complex associates with stalled 70S ribosomes.</text>
</comment>
<sequence length="163" mass="18763">MNVWQVLGMGKGESRVLAQNKKASHEYFIEETVEAGIVLQGTEIKAIRRGKVNIQDAFARVENGEAFVYNMHISQYEQGNRYNHDPLRTRKLLMHQKEINKLGPLADKTGYALIPLKIYIKNGFAKVLVGLGRGKKMYDKRESLKKQTAQREMARAFRDHQKM</sequence>
<evidence type="ECO:0000313" key="5">
    <source>
        <dbReference type="Proteomes" id="UP000198752"/>
    </source>
</evidence>
<dbReference type="PANTHER" id="PTHR30308:SF2">
    <property type="entry name" value="SSRA-BINDING PROTEIN"/>
    <property type="match status" value="1"/>
</dbReference>
<dbReference type="NCBIfam" id="TIGR00086">
    <property type="entry name" value="smpB"/>
    <property type="match status" value="1"/>
</dbReference>
<dbReference type="HAMAP" id="MF_00023">
    <property type="entry name" value="SmpB"/>
    <property type="match status" value="1"/>
</dbReference>
<keyword evidence="2 3" id="KW-0694">RNA-binding</keyword>
<reference evidence="5" key="1">
    <citation type="submission" date="2016-10" db="EMBL/GenBank/DDBJ databases">
        <authorList>
            <person name="Varghese N."/>
            <person name="Submissions S."/>
        </authorList>
    </citation>
    <scope>NUCLEOTIDE SEQUENCE [LARGE SCALE GENOMIC DNA]</scope>
    <source>
        <strain evidence="5">ATCC 700379</strain>
    </source>
</reference>
<evidence type="ECO:0000256" key="2">
    <source>
        <dbReference type="ARBA" id="ARBA00022884"/>
    </source>
</evidence>
<comment type="function">
    <text evidence="3">Required for rescue of stalled ribosomes mediated by trans-translation. Binds to transfer-messenger RNA (tmRNA), required for stable association of tmRNA with ribosomes. tmRNA and SmpB together mimic tRNA shape, replacing the anticodon stem-loop with SmpB. tmRNA is encoded by the ssrA gene; the 2 termini fold to resemble tRNA(Ala) and it encodes a 'tag peptide', a short internal open reading frame. During trans-translation Ala-aminoacylated tmRNA acts like a tRNA, entering the A-site of stalled ribosomes, displacing the stalled mRNA. The ribosome then switches to translate the ORF on the tmRNA; the nascent peptide is terminated with the 'tag peptide' encoded by the tmRNA and targeted for degradation. The ribosome is freed to recommence translation, which seems to be the essential function of trans-translation.</text>
</comment>
<dbReference type="InterPro" id="IPR020081">
    <property type="entry name" value="SsrA-bd_prot_CS"/>
</dbReference>
<dbReference type="AlphaFoldDB" id="A0A1I2SNU3"/>
<proteinExistence type="inferred from homology"/>
<dbReference type="SUPFAM" id="SSF74982">
    <property type="entry name" value="Small protein B (SmpB)"/>
    <property type="match status" value="1"/>
</dbReference>
<dbReference type="GO" id="GO:0003723">
    <property type="term" value="F:RNA binding"/>
    <property type="evidence" value="ECO:0007669"/>
    <property type="project" value="UniProtKB-UniRule"/>
</dbReference>
<dbReference type="PANTHER" id="PTHR30308">
    <property type="entry name" value="TMRNA-BINDING COMPONENT OF TRANS-TRANSLATION TAGGING COMPLEX"/>
    <property type="match status" value="1"/>
</dbReference>